<feature type="compositionally biased region" description="Polar residues" evidence="1">
    <location>
        <begin position="150"/>
        <end position="159"/>
    </location>
</feature>
<dbReference type="CDD" id="cd12432">
    <property type="entry name" value="RRM_ACINU"/>
    <property type="match status" value="1"/>
</dbReference>
<dbReference type="InterPro" id="IPR003034">
    <property type="entry name" value="SAP_dom"/>
</dbReference>
<dbReference type="InterPro" id="IPR036361">
    <property type="entry name" value="SAP_dom_sf"/>
</dbReference>
<feature type="domain" description="SAP" evidence="2">
    <location>
        <begin position="4"/>
        <end position="38"/>
    </location>
</feature>
<dbReference type="SMART" id="SM00513">
    <property type="entry name" value="SAP"/>
    <property type="match status" value="1"/>
</dbReference>
<protein>
    <recommendedName>
        <fullName evidence="2">SAP domain-containing protein</fullName>
    </recommendedName>
</protein>
<feature type="region of interest" description="Disordered" evidence="1">
    <location>
        <begin position="559"/>
        <end position="625"/>
    </location>
</feature>
<feature type="region of interest" description="Disordered" evidence="1">
    <location>
        <begin position="36"/>
        <end position="295"/>
    </location>
</feature>
<evidence type="ECO:0000313" key="4">
    <source>
        <dbReference type="Proteomes" id="UP000275772"/>
    </source>
</evidence>
<evidence type="ECO:0000259" key="2">
    <source>
        <dbReference type="PROSITE" id="PS50800"/>
    </source>
</evidence>
<name>A0A383UZR0_BLUHO</name>
<evidence type="ECO:0000313" key="3">
    <source>
        <dbReference type="EMBL" id="SZF05236.1"/>
    </source>
</evidence>
<proteinExistence type="predicted"/>
<feature type="compositionally biased region" description="Polar residues" evidence="1">
    <location>
        <begin position="245"/>
        <end position="259"/>
    </location>
</feature>
<dbReference type="PANTHER" id="PTHR47031">
    <property type="entry name" value="SAP DNA-BINDING DOMAIN-CONTAINING PROTEIN"/>
    <property type="match status" value="1"/>
</dbReference>
<feature type="compositionally biased region" description="Polar residues" evidence="1">
    <location>
        <begin position="88"/>
        <end position="106"/>
    </location>
</feature>
<dbReference type="InterPro" id="IPR034257">
    <property type="entry name" value="Acinus_RRM"/>
</dbReference>
<dbReference type="Pfam" id="PF02037">
    <property type="entry name" value="SAP"/>
    <property type="match status" value="1"/>
</dbReference>
<feature type="compositionally biased region" description="Basic and acidic residues" evidence="1">
    <location>
        <begin position="209"/>
        <end position="228"/>
    </location>
</feature>
<dbReference type="AlphaFoldDB" id="A0A383UZR0"/>
<dbReference type="Gene3D" id="1.10.720.30">
    <property type="entry name" value="SAP domain"/>
    <property type="match status" value="1"/>
</dbReference>
<feature type="compositionally biased region" description="Polar residues" evidence="1">
    <location>
        <begin position="442"/>
        <end position="455"/>
    </location>
</feature>
<evidence type="ECO:0000256" key="1">
    <source>
        <dbReference type="SAM" id="MobiDB-lite"/>
    </source>
</evidence>
<dbReference type="EMBL" id="UNSH01000074">
    <property type="protein sequence ID" value="SZF05236.1"/>
    <property type="molecule type" value="Genomic_DNA"/>
</dbReference>
<feature type="compositionally biased region" description="Basic and acidic residues" evidence="1">
    <location>
        <begin position="282"/>
        <end position="293"/>
    </location>
</feature>
<feature type="compositionally biased region" description="Basic and acidic residues" evidence="1">
    <location>
        <begin position="166"/>
        <end position="186"/>
    </location>
</feature>
<feature type="compositionally biased region" description="Gly residues" evidence="1">
    <location>
        <begin position="573"/>
        <end position="602"/>
    </location>
</feature>
<feature type="compositionally biased region" description="Basic and acidic residues" evidence="1">
    <location>
        <begin position="107"/>
        <end position="131"/>
    </location>
</feature>
<dbReference type="PROSITE" id="PS50800">
    <property type="entry name" value="SAP"/>
    <property type="match status" value="1"/>
</dbReference>
<gene>
    <name evidence="3" type="ORF">BLGHR1_16037</name>
</gene>
<dbReference type="VEuPathDB" id="FungiDB:BLGHR1_16037"/>
<organism evidence="3 4">
    <name type="scientific">Blumeria hordei</name>
    <name type="common">Barley powdery mildew</name>
    <name type="synonym">Blumeria graminis f. sp. hordei</name>
    <dbReference type="NCBI Taxonomy" id="2867405"/>
    <lineage>
        <taxon>Eukaryota</taxon>
        <taxon>Fungi</taxon>
        <taxon>Dikarya</taxon>
        <taxon>Ascomycota</taxon>
        <taxon>Pezizomycotina</taxon>
        <taxon>Leotiomycetes</taxon>
        <taxon>Erysiphales</taxon>
        <taxon>Erysiphaceae</taxon>
        <taxon>Blumeria</taxon>
    </lineage>
</organism>
<reference evidence="3 4" key="1">
    <citation type="submission" date="2017-11" db="EMBL/GenBank/DDBJ databases">
        <authorList>
            <person name="Kracher B."/>
        </authorList>
    </citation>
    <scope>NUCLEOTIDE SEQUENCE [LARGE SCALE GENOMIC DNA]</scope>
    <source>
        <strain evidence="3 4">RACE1</strain>
    </source>
</reference>
<dbReference type="PANTHER" id="PTHR47031:SF3">
    <property type="entry name" value="SAP DOMAIN-CONTAINING PROTEIN"/>
    <property type="match status" value="1"/>
</dbReference>
<feature type="region of interest" description="Disordered" evidence="1">
    <location>
        <begin position="436"/>
        <end position="480"/>
    </location>
</feature>
<sequence length="625" mass="70097">MTDFNKWKVIDLKSELKKRGLLQTGIKSLLVARLKEAENREGSESEATIQHDSATLNGSSGTVNSPEAVSADLPEDSPLDTPEREWPQQDTVTNHSDQNSSPTTPRDQNDKSMAHDDLALEEERTDAHKAEPQSTEEMNDDRQKRKRRSQSPTPSTKQVSMKRLRKSDEFPLEESNKDLETHDRQSNDTSNPKDQLKPENINMASPKGENVDHVDEMVVEGSKNHSTEFHNSSTENPDTMKYEESYQQELVTSETADTSNHARRDSRFKGLFNRRGASNESDLGHDNNLESERSVSPAIHPATSALYIRDMQRPLSPQQFRSHLSALAAPPGQNPDPDRILTFYLDPIRTHAFISFSSVYAASRVRIALHSRIWPDERNRKPLWVDFIPEEKLEEWITLEQESNTGGRSMAKKWEVYYDINENRQVTANLQEASNAPLPAQRPTSTTSLVSSNQIPLGPRVSIDSAPSGPRTNNLPTQPAHVDGDSSKLNELFNFTTFKPVLYWKPVSRDLANKRLDRIEDSYSAEVKAGGRVMGDPHRYTFEEGDILVDRGVELIPGLRPPPGYRAPRPGGDRGGFSGGLGGWGRGSRGGGRYRGRGGGSYRGAPNEKYTYGFDTHSTRDYGRY</sequence>
<accession>A0A383UZR0</accession>
<feature type="compositionally biased region" description="Polar residues" evidence="1">
    <location>
        <begin position="45"/>
        <end position="67"/>
    </location>
</feature>
<dbReference type="Proteomes" id="UP000275772">
    <property type="component" value="Unassembled WGS sequence"/>
</dbReference>
<dbReference type="SUPFAM" id="SSF68906">
    <property type="entry name" value="SAP domain"/>
    <property type="match status" value="1"/>
</dbReference>